<dbReference type="PANTHER" id="PTHR48098">
    <property type="entry name" value="ENTEROCHELIN ESTERASE-RELATED"/>
    <property type="match status" value="1"/>
</dbReference>
<dbReference type="Proteomes" id="UP000824048">
    <property type="component" value="Unassembled WGS sequence"/>
</dbReference>
<reference evidence="1" key="1">
    <citation type="journal article" date="2021" name="PeerJ">
        <title>Extensive microbial diversity within the chicken gut microbiome revealed by metagenomics and culture.</title>
        <authorList>
            <person name="Gilroy R."/>
            <person name="Ravi A."/>
            <person name="Getino M."/>
            <person name="Pursley I."/>
            <person name="Horton D.L."/>
            <person name="Alikhan N.F."/>
            <person name="Baker D."/>
            <person name="Gharbi K."/>
            <person name="Hall N."/>
            <person name="Watson M."/>
            <person name="Adriaenssens E.M."/>
            <person name="Foster-Nyarko E."/>
            <person name="Jarju S."/>
            <person name="Secka A."/>
            <person name="Antonio M."/>
            <person name="Oren A."/>
            <person name="Chaudhuri R.R."/>
            <person name="La Ragione R."/>
            <person name="Hildebrand F."/>
            <person name="Pallen M.J."/>
        </authorList>
    </citation>
    <scope>NUCLEOTIDE SEQUENCE</scope>
    <source>
        <strain evidence="1">ChiSxjej1B13-11774</strain>
    </source>
</reference>
<proteinExistence type="predicted"/>
<dbReference type="PANTHER" id="PTHR48098:SF1">
    <property type="entry name" value="DIACYLGLYCEROL ACYLTRANSFERASE_MYCOLYLTRANSFERASE AG85A"/>
    <property type="match status" value="1"/>
</dbReference>
<dbReference type="InterPro" id="IPR029058">
    <property type="entry name" value="AB_hydrolase_fold"/>
</dbReference>
<comment type="caution">
    <text evidence="1">The sequence shown here is derived from an EMBL/GenBank/DDBJ whole genome shotgun (WGS) entry which is preliminary data.</text>
</comment>
<organism evidence="1 2">
    <name type="scientific">Candidatus Gemmiger excrementigallinarum</name>
    <dbReference type="NCBI Taxonomy" id="2838609"/>
    <lineage>
        <taxon>Bacteria</taxon>
        <taxon>Bacillati</taxon>
        <taxon>Bacillota</taxon>
        <taxon>Clostridia</taxon>
        <taxon>Eubacteriales</taxon>
        <taxon>Gemmiger</taxon>
    </lineage>
</organism>
<evidence type="ECO:0000313" key="1">
    <source>
        <dbReference type="EMBL" id="HIZ41931.1"/>
    </source>
</evidence>
<dbReference type="AlphaFoldDB" id="A0A9D2J9T7"/>
<reference evidence="1" key="2">
    <citation type="submission" date="2021-04" db="EMBL/GenBank/DDBJ databases">
        <authorList>
            <person name="Gilroy R."/>
        </authorList>
    </citation>
    <scope>NUCLEOTIDE SEQUENCE</scope>
    <source>
        <strain evidence="1">ChiSxjej1B13-11774</strain>
    </source>
</reference>
<dbReference type="InterPro" id="IPR050583">
    <property type="entry name" value="Mycobacterial_A85_antigen"/>
</dbReference>
<dbReference type="Gene3D" id="3.40.50.1820">
    <property type="entry name" value="alpha/beta hydrolase"/>
    <property type="match status" value="1"/>
</dbReference>
<evidence type="ECO:0000313" key="2">
    <source>
        <dbReference type="Proteomes" id="UP000824048"/>
    </source>
</evidence>
<dbReference type="GO" id="GO:0016747">
    <property type="term" value="F:acyltransferase activity, transferring groups other than amino-acyl groups"/>
    <property type="evidence" value="ECO:0007669"/>
    <property type="project" value="TreeGrafter"/>
</dbReference>
<name>A0A9D2J9T7_9FIRM</name>
<dbReference type="InterPro" id="IPR000801">
    <property type="entry name" value="Esterase-like"/>
</dbReference>
<gene>
    <name evidence="1" type="ORF">H9811_05135</name>
</gene>
<dbReference type="EMBL" id="DXBP01000032">
    <property type="protein sequence ID" value="HIZ41931.1"/>
    <property type="molecule type" value="Genomic_DNA"/>
</dbReference>
<accession>A0A9D2J9T7</accession>
<evidence type="ECO:0008006" key="3">
    <source>
        <dbReference type="Google" id="ProtNLM"/>
    </source>
</evidence>
<dbReference type="SUPFAM" id="SSF53474">
    <property type="entry name" value="alpha/beta-Hydrolases"/>
    <property type="match status" value="1"/>
</dbReference>
<dbReference type="Pfam" id="PF00756">
    <property type="entry name" value="Esterase"/>
    <property type="match status" value="1"/>
</dbReference>
<sequence length="293" mass="32817">MGILRFNYRSEILGRYVDVSVAYPTDSYRCPPTPPMANRAHRAEDGSKSLYRPGMKFQTVYLLHGGGDDDTLTYRYTNVEEAAQRNHVMLVTPDIANSFGLDTRYGIAYQTFLTEELPTVIQALFASSPAREDNFILGYAMGGNAALGAAVNRPDRYAVCMDISGGIGMTMCPETLKAELEGEHFRNVLPLFNHTFGPGSEIAGTPADLRAQLLRHRAAGDPECRFILVCGSDEFIRRRVEGDVRAMQALDMDVTYLCAQGYRHDFKLWDHYLQLALDRLLPLKRCAIYPESI</sequence>
<protein>
    <recommendedName>
        <fullName evidence="3">Esterase</fullName>
    </recommendedName>
</protein>